<sequence>MRGGARPGRRGLGAALLLALPAGAQPLPPGAEVEAAWAALGPSARGWSPLVSPAFPLAWPPDGTAALRRYAFAYRQRPGLADGVEVAAPWAAAETRPGAPTRIILLAGGLAPLGIQGVRPLRPEEMRLIEREAEVAALLAAPPDRDGAALIRAFHCNWASRQGVVARTVAPDHPDFIAWLGCG</sequence>
<dbReference type="Proteomes" id="UP000677537">
    <property type="component" value="Unassembled WGS sequence"/>
</dbReference>
<evidence type="ECO:0000256" key="1">
    <source>
        <dbReference type="SAM" id="SignalP"/>
    </source>
</evidence>
<organism evidence="2 3">
    <name type="scientific">Roseomonas indoligenes</name>
    <dbReference type="NCBI Taxonomy" id="2820811"/>
    <lineage>
        <taxon>Bacteria</taxon>
        <taxon>Pseudomonadati</taxon>
        <taxon>Pseudomonadota</taxon>
        <taxon>Alphaproteobacteria</taxon>
        <taxon>Acetobacterales</taxon>
        <taxon>Roseomonadaceae</taxon>
        <taxon>Roseomonas</taxon>
    </lineage>
</organism>
<gene>
    <name evidence="2" type="ORF">J5Y10_14120</name>
</gene>
<feature type="signal peptide" evidence="1">
    <location>
        <begin position="1"/>
        <end position="24"/>
    </location>
</feature>
<evidence type="ECO:0000313" key="2">
    <source>
        <dbReference type="EMBL" id="MBP0493917.1"/>
    </source>
</evidence>
<proteinExistence type="predicted"/>
<keyword evidence="3" id="KW-1185">Reference proteome</keyword>
<evidence type="ECO:0008006" key="4">
    <source>
        <dbReference type="Google" id="ProtNLM"/>
    </source>
</evidence>
<accession>A0A940S8A9</accession>
<dbReference type="RefSeq" id="WP_209374646.1">
    <property type="nucleotide sequence ID" value="NZ_JAGIZA010000008.1"/>
</dbReference>
<keyword evidence="1" id="KW-0732">Signal</keyword>
<feature type="chain" id="PRO_5037289995" description="DUF2599 domain-containing protein" evidence="1">
    <location>
        <begin position="25"/>
        <end position="183"/>
    </location>
</feature>
<protein>
    <recommendedName>
        <fullName evidence="4">DUF2599 domain-containing protein</fullName>
    </recommendedName>
</protein>
<dbReference type="EMBL" id="JAGIZA010000008">
    <property type="protein sequence ID" value="MBP0493917.1"/>
    <property type="molecule type" value="Genomic_DNA"/>
</dbReference>
<name>A0A940S8A9_9PROT</name>
<dbReference type="AlphaFoldDB" id="A0A940S8A9"/>
<reference evidence="2" key="1">
    <citation type="submission" date="2021-03" db="EMBL/GenBank/DDBJ databases">
        <authorList>
            <person name="So Y."/>
        </authorList>
    </citation>
    <scope>NUCLEOTIDE SEQUENCE</scope>
    <source>
        <strain evidence="2">SG15</strain>
    </source>
</reference>
<comment type="caution">
    <text evidence="2">The sequence shown here is derived from an EMBL/GenBank/DDBJ whole genome shotgun (WGS) entry which is preliminary data.</text>
</comment>
<evidence type="ECO:0000313" key="3">
    <source>
        <dbReference type="Proteomes" id="UP000677537"/>
    </source>
</evidence>